<proteinExistence type="predicted"/>
<sequence length="149" mass="17118">MRYRCVDASLQLYSPPQTTARTAEVTAITTTVDDTDVATTNEAQNNEPSNKKDQPAFEDNPGDLPADAIKSDDLKTIRKNSQDSQNRELNADQQQQQQKETESSENNQQFQNTKSYEESNNDNDKKTLESTRLLENLQMRYQKKIRKKE</sequence>
<evidence type="ECO:0000313" key="3">
    <source>
        <dbReference type="Proteomes" id="UP000467840"/>
    </source>
</evidence>
<dbReference type="AlphaFoldDB" id="A0A6A6KS86"/>
<feature type="region of interest" description="Disordered" evidence="1">
    <location>
        <begin position="31"/>
        <end position="149"/>
    </location>
</feature>
<feature type="compositionally biased region" description="Low complexity" evidence="1">
    <location>
        <begin position="91"/>
        <end position="109"/>
    </location>
</feature>
<gene>
    <name evidence="2" type="ORF">GH714_015613</name>
</gene>
<evidence type="ECO:0000313" key="2">
    <source>
        <dbReference type="EMBL" id="KAF2290818.1"/>
    </source>
</evidence>
<organism evidence="2 3">
    <name type="scientific">Hevea brasiliensis</name>
    <name type="common">Para rubber tree</name>
    <name type="synonym">Siphonia brasiliensis</name>
    <dbReference type="NCBI Taxonomy" id="3981"/>
    <lineage>
        <taxon>Eukaryota</taxon>
        <taxon>Viridiplantae</taxon>
        <taxon>Streptophyta</taxon>
        <taxon>Embryophyta</taxon>
        <taxon>Tracheophyta</taxon>
        <taxon>Spermatophyta</taxon>
        <taxon>Magnoliopsida</taxon>
        <taxon>eudicotyledons</taxon>
        <taxon>Gunneridae</taxon>
        <taxon>Pentapetalae</taxon>
        <taxon>rosids</taxon>
        <taxon>fabids</taxon>
        <taxon>Malpighiales</taxon>
        <taxon>Euphorbiaceae</taxon>
        <taxon>Crotonoideae</taxon>
        <taxon>Micrandreae</taxon>
        <taxon>Hevea</taxon>
    </lineage>
</organism>
<dbReference type="EMBL" id="JAAGAX010000015">
    <property type="protein sequence ID" value="KAF2290818.1"/>
    <property type="molecule type" value="Genomic_DNA"/>
</dbReference>
<keyword evidence="3" id="KW-1185">Reference proteome</keyword>
<evidence type="ECO:0000256" key="1">
    <source>
        <dbReference type="SAM" id="MobiDB-lite"/>
    </source>
</evidence>
<name>A0A6A6KS86_HEVBR</name>
<accession>A0A6A6KS86</accession>
<protein>
    <submittedName>
        <fullName evidence="2">Uncharacterized protein</fullName>
    </submittedName>
</protein>
<reference evidence="2 3" key="1">
    <citation type="journal article" date="2020" name="Mol. Plant">
        <title>The Chromosome-Based Rubber Tree Genome Provides New Insights into Spurge Genome Evolution and Rubber Biosynthesis.</title>
        <authorList>
            <person name="Liu J."/>
            <person name="Shi C."/>
            <person name="Shi C.C."/>
            <person name="Li W."/>
            <person name="Zhang Q.J."/>
            <person name="Zhang Y."/>
            <person name="Li K."/>
            <person name="Lu H.F."/>
            <person name="Shi C."/>
            <person name="Zhu S.T."/>
            <person name="Xiao Z.Y."/>
            <person name="Nan H."/>
            <person name="Yue Y."/>
            <person name="Zhu X.G."/>
            <person name="Wu Y."/>
            <person name="Hong X.N."/>
            <person name="Fan G.Y."/>
            <person name="Tong Y."/>
            <person name="Zhang D."/>
            <person name="Mao C.L."/>
            <person name="Liu Y.L."/>
            <person name="Hao S.J."/>
            <person name="Liu W.Q."/>
            <person name="Lv M.Q."/>
            <person name="Zhang H.B."/>
            <person name="Liu Y."/>
            <person name="Hu-Tang G.R."/>
            <person name="Wang J.P."/>
            <person name="Wang J.H."/>
            <person name="Sun Y.H."/>
            <person name="Ni S.B."/>
            <person name="Chen W.B."/>
            <person name="Zhang X.C."/>
            <person name="Jiao Y.N."/>
            <person name="Eichler E.E."/>
            <person name="Li G.H."/>
            <person name="Liu X."/>
            <person name="Gao L.Z."/>
        </authorList>
    </citation>
    <scope>NUCLEOTIDE SEQUENCE [LARGE SCALE GENOMIC DNA]</scope>
    <source>
        <strain evidence="3">cv. GT1</strain>
        <tissue evidence="2">Leaf</tissue>
    </source>
</reference>
<feature type="compositionally biased region" description="Low complexity" evidence="1">
    <location>
        <begin position="31"/>
        <end position="40"/>
    </location>
</feature>
<comment type="caution">
    <text evidence="2">The sequence shown here is derived from an EMBL/GenBank/DDBJ whole genome shotgun (WGS) entry which is preliminary data.</text>
</comment>
<dbReference type="Proteomes" id="UP000467840">
    <property type="component" value="Chromosome 2"/>
</dbReference>